<proteinExistence type="predicted"/>
<dbReference type="PANTHER" id="PTHR45528:SF1">
    <property type="entry name" value="SENSOR HISTIDINE KINASE CPXA"/>
    <property type="match status" value="1"/>
</dbReference>
<dbReference type="EC" id="2.7.13.3" evidence="3"/>
<dbReference type="InterPro" id="IPR036097">
    <property type="entry name" value="HisK_dim/P_sf"/>
</dbReference>
<keyword evidence="13 14" id="KW-0472">Membrane</keyword>
<dbReference type="SMART" id="SM00304">
    <property type="entry name" value="HAMP"/>
    <property type="match status" value="1"/>
</dbReference>
<evidence type="ECO:0000256" key="13">
    <source>
        <dbReference type="ARBA" id="ARBA00023136"/>
    </source>
</evidence>
<gene>
    <name evidence="17" type="ORF">psyc5s11_06010</name>
</gene>
<evidence type="ECO:0000256" key="11">
    <source>
        <dbReference type="ARBA" id="ARBA00022989"/>
    </source>
</evidence>
<evidence type="ECO:0000259" key="15">
    <source>
        <dbReference type="PROSITE" id="PS50109"/>
    </source>
</evidence>
<reference evidence="18" key="1">
    <citation type="submission" date="2021-07" db="EMBL/GenBank/DDBJ databases">
        <title>Complete genome sequencing of a Clostridium isolate.</title>
        <authorList>
            <person name="Ueki A."/>
            <person name="Tonouchi A."/>
        </authorList>
    </citation>
    <scope>NUCLEOTIDE SEQUENCE [LARGE SCALE GENOMIC DNA]</scope>
    <source>
        <strain evidence="18">C5S11</strain>
    </source>
</reference>
<dbReference type="PROSITE" id="PS50885">
    <property type="entry name" value="HAMP"/>
    <property type="match status" value="1"/>
</dbReference>
<dbReference type="CDD" id="cd00082">
    <property type="entry name" value="HisKA"/>
    <property type="match status" value="1"/>
</dbReference>
<feature type="domain" description="Histidine kinase" evidence="15">
    <location>
        <begin position="276"/>
        <end position="493"/>
    </location>
</feature>
<evidence type="ECO:0000256" key="2">
    <source>
        <dbReference type="ARBA" id="ARBA00004651"/>
    </source>
</evidence>
<evidence type="ECO:0000256" key="8">
    <source>
        <dbReference type="ARBA" id="ARBA00022741"/>
    </source>
</evidence>
<accession>A0ABM7T6F4</accession>
<evidence type="ECO:0000256" key="9">
    <source>
        <dbReference type="ARBA" id="ARBA00022777"/>
    </source>
</evidence>
<evidence type="ECO:0000256" key="14">
    <source>
        <dbReference type="SAM" id="Phobius"/>
    </source>
</evidence>
<dbReference type="PRINTS" id="PR00344">
    <property type="entry name" value="BCTRLSENSOR"/>
</dbReference>
<keyword evidence="12" id="KW-0902">Two-component regulatory system</keyword>
<keyword evidence="6" id="KW-0808">Transferase</keyword>
<dbReference type="EMBL" id="AP024849">
    <property type="protein sequence ID" value="BCZ44534.1"/>
    <property type="molecule type" value="Genomic_DNA"/>
</dbReference>
<evidence type="ECO:0000259" key="16">
    <source>
        <dbReference type="PROSITE" id="PS50885"/>
    </source>
</evidence>
<evidence type="ECO:0000256" key="6">
    <source>
        <dbReference type="ARBA" id="ARBA00022679"/>
    </source>
</evidence>
<evidence type="ECO:0000256" key="1">
    <source>
        <dbReference type="ARBA" id="ARBA00000085"/>
    </source>
</evidence>
<dbReference type="PANTHER" id="PTHR45528">
    <property type="entry name" value="SENSOR HISTIDINE KINASE CPXA"/>
    <property type="match status" value="1"/>
</dbReference>
<dbReference type="Proteomes" id="UP000824633">
    <property type="component" value="Chromosome"/>
</dbReference>
<evidence type="ECO:0000313" key="17">
    <source>
        <dbReference type="EMBL" id="BCZ44534.1"/>
    </source>
</evidence>
<feature type="transmembrane region" description="Helical" evidence="14">
    <location>
        <begin position="12"/>
        <end position="40"/>
    </location>
</feature>
<evidence type="ECO:0000313" key="18">
    <source>
        <dbReference type="Proteomes" id="UP000824633"/>
    </source>
</evidence>
<organism evidence="17 18">
    <name type="scientific">Clostridium gelidum</name>
    <dbReference type="NCBI Taxonomy" id="704125"/>
    <lineage>
        <taxon>Bacteria</taxon>
        <taxon>Bacillati</taxon>
        <taxon>Bacillota</taxon>
        <taxon>Clostridia</taxon>
        <taxon>Eubacteriales</taxon>
        <taxon>Clostridiaceae</taxon>
        <taxon>Clostridium</taxon>
    </lineage>
</organism>
<dbReference type="InterPro" id="IPR004358">
    <property type="entry name" value="Sig_transdc_His_kin-like_C"/>
</dbReference>
<dbReference type="Gene3D" id="3.30.565.10">
    <property type="entry name" value="Histidine kinase-like ATPase, C-terminal domain"/>
    <property type="match status" value="1"/>
</dbReference>
<dbReference type="Gene3D" id="1.10.287.130">
    <property type="match status" value="1"/>
</dbReference>
<dbReference type="Pfam" id="PF00672">
    <property type="entry name" value="HAMP"/>
    <property type="match status" value="1"/>
</dbReference>
<keyword evidence="4" id="KW-1003">Cell membrane</keyword>
<feature type="domain" description="HAMP" evidence="16">
    <location>
        <begin position="209"/>
        <end position="261"/>
    </location>
</feature>
<keyword evidence="11 14" id="KW-1133">Transmembrane helix</keyword>
<protein>
    <recommendedName>
        <fullName evidence="3">histidine kinase</fullName>
        <ecNumber evidence="3">2.7.13.3</ecNumber>
    </recommendedName>
</protein>
<feature type="transmembrane region" description="Helical" evidence="14">
    <location>
        <begin position="183"/>
        <end position="204"/>
    </location>
</feature>
<dbReference type="RefSeq" id="WP_224036202.1">
    <property type="nucleotide sequence ID" value="NZ_AP024849.1"/>
</dbReference>
<dbReference type="Gene3D" id="6.10.340.10">
    <property type="match status" value="1"/>
</dbReference>
<dbReference type="SMART" id="SM00387">
    <property type="entry name" value="HATPase_c"/>
    <property type="match status" value="1"/>
</dbReference>
<dbReference type="InterPro" id="IPR036890">
    <property type="entry name" value="HATPase_C_sf"/>
</dbReference>
<comment type="catalytic activity">
    <reaction evidence="1">
        <text>ATP + protein L-histidine = ADP + protein N-phospho-L-histidine.</text>
        <dbReference type="EC" id="2.7.13.3"/>
    </reaction>
</comment>
<keyword evidence="8" id="KW-0547">Nucleotide-binding</keyword>
<dbReference type="InterPro" id="IPR050398">
    <property type="entry name" value="HssS/ArlS-like"/>
</dbReference>
<dbReference type="InterPro" id="IPR003594">
    <property type="entry name" value="HATPase_dom"/>
</dbReference>
<dbReference type="InterPro" id="IPR003661">
    <property type="entry name" value="HisK_dim/P_dom"/>
</dbReference>
<dbReference type="PROSITE" id="PS50109">
    <property type="entry name" value="HIS_KIN"/>
    <property type="match status" value="1"/>
</dbReference>
<keyword evidence="18" id="KW-1185">Reference proteome</keyword>
<keyword evidence="9" id="KW-0418">Kinase</keyword>
<dbReference type="SMART" id="SM00388">
    <property type="entry name" value="HisKA"/>
    <property type="match status" value="1"/>
</dbReference>
<evidence type="ECO:0000256" key="4">
    <source>
        <dbReference type="ARBA" id="ARBA00022475"/>
    </source>
</evidence>
<dbReference type="SUPFAM" id="SSF158472">
    <property type="entry name" value="HAMP domain-like"/>
    <property type="match status" value="1"/>
</dbReference>
<keyword evidence="10" id="KW-0067">ATP-binding</keyword>
<comment type="subcellular location">
    <subcellularLocation>
        <location evidence="2">Cell membrane</location>
        <topology evidence="2">Multi-pass membrane protein</topology>
    </subcellularLocation>
</comment>
<sequence>MKAKKIKRSVTAELFFMYFLGYIAITIILIVGIIFSIVGYEFLCNPSTYNSYFIELENKLNDDYTSINDEDLLDIDGFIIKINNKNEVPYSRGNVIDEYKSLDLKSYIYLSGLTKENEILLNDDLMAYSVLKNFNNSTMESHNIKYSLYSKYLEEENSIIVFGCPYSEITKPNIVTKIISHNILIKILISFNIFLILLVVYVFAKATSKLFIKPIKTLLNGVMEITNNNYDVNIKIDTKNEFLDLANGFNMMAETIRNEIREKEKLEKIREGLILDISHDLKNPLSSILGYSEILINNRDLDENEKMEYLNIINKNSYRANKLMNNLFEFSLYDNSDYKFNLIRTDISEFMRQTIANYIPEFEHNKFEYDFDILEEPYYVMMDEEKLTRAINNILDNKLKYNPSGSKIGVKTEIKERYFCIVLSDDGESIPEKNRENIFNLFVRLDKSRNSKTGGTGLGLSITKKILNKHNGGIRIIDSEAGTSFEIMLPIIKSKTDSNNYE</sequence>
<dbReference type="Pfam" id="PF00512">
    <property type="entry name" value="HisKA"/>
    <property type="match status" value="1"/>
</dbReference>
<evidence type="ECO:0000256" key="10">
    <source>
        <dbReference type="ARBA" id="ARBA00022840"/>
    </source>
</evidence>
<evidence type="ECO:0000256" key="5">
    <source>
        <dbReference type="ARBA" id="ARBA00022553"/>
    </source>
</evidence>
<dbReference type="InterPro" id="IPR003660">
    <property type="entry name" value="HAMP_dom"/>
</dbReference>
<evidence type="ECO:0000256" key="7">
    <source>
        <dbReference type="ARBA" id="ARBA00022692"/>
    </source>
</evidence>
<dbReference type="CDD" id="cd06225">
    <property type="entry name" value="HAMP"/>
    <property type="match status" value="1"/>
</dbReference>
<dbReference type="SUPFAM" id="SSF47384">
    <property type="entry name" value="Homodimeric domain of signal transducing histidine kinase"/>
    <property type="match status" value="1"/>
</dbReference>
<dbReference type="SUPFAM" id="SSF55874">
    <property type="entry name" value="ATPase domain of HSP90 chaperone/DNA topoisomerase II/histidine kinase"/>
    <property type="match status" value="1"/>
</dbReference>
<name>A0ABM7T6F4_9CLOT</name>
<keyword evidence="5" id="KW-0597">Phosphoprotein</keyword>
<keyword evidence="7 14" id="KW-0812">Transmembrane</keyword>
<evidence type="ECO:0000256" key="12">
    <source>
        <dbReference type="ARBA" id="ARBA00023012"/>
    </source>
</evidence>
<dbReference type="InterPro" id="IPR005467">
    <property type="entry name" value="His_kinase_dom"/>
</dbReference>
<dbReference type="Pfam" id="PF02518">
    <property type="entry name" value="HATPase_c"/>
    <property type="match status" value="1"/>
</dbReference>
<evidence type="ECO:0000256" key="3">
    <source>
        <dbReference type="ARBA" id="ARBA00012438"/>
    </source>
</evidence>